<comment type="subcellular location">
    <subcellularLocation>
        <location evidence="4">Secreted</location>
        <location evidence="4">Extracellular space</location>
        <location evidence="4">Apoplast</location>
    </subcellularLocation>
</comment>
<evidence type="ECO:0000256" key="1">
    <source>
        <dbReference type="ARBA" id="ARBA00010746"/>
    </source>
</evidence>
<feature type="chain" id="PRO_5008192310" description="Dirigent protein" evidence="4">
    <location>
        <begin position="20"/>
        <end position="179"/>
    </location>
</feature>
<dbReference type="InParanoid" id="D8SZF3"/>
<dbReference type="InterPro" id="IPR044859">
    <property type="entry name" value="Allene_oxi_cyc_Dirigent"/>
</dbReference>
<proteinExistence type="inferred from homology"/>
<dbReference type="Gramene" id="EFJ10203">
    <property type="protein sequence ID" value="EFJ10203"/>
    <property type="gene ID" value="SELMODRAFT_447432"/>
</dbReference>
<evidence type="ECO:0000256" key="4">
    <source>
        <dbReference type="RuleBase" id="RU363099"/>
    </source>
</evidence>
<dbReference type="GO" id="GO:0009699">
    <property type="term" value="P:phenylpropanoid biosynthetic process"/>
    <property type="evidence" value="ECO:0007669"/>
    <property type="project" value="UniProtKB-ARBA"/>
</dbReference>
<dbReference type="KEGG" id="smo:SELMODRAFT_447432"/>
<keyword evidence="3 4" id="KW-0964">Secreted</keyword>
<organism evidence="6">
    <name type="scientific">Selaginella moellendorffii</name>
    <name type="common">Spikemoss</name>
    <dbReference type="NCBI Taxonomy" id="88036"/>
    <lineage>
        <taxon>Eukaryota</taxon>
        <taxon>Viridiplantae</taxon>
        <taxon>Streptophyta</taxon>
        <taxon>Embryophyta</taxon>
        <taxon>Tracheophyta</taxon>
        <taxon>Lycopodiopsida</taxon>
        <taxon>Selaginellales</taxon>
        <taxon>Selaginellaceae</taxon>
        <taxon>Selaginella</taxon>
    </lineage>
</organism>
<feature type="signal peptide" evidence="4">
    <location>
        <begin position="1"/>
        <end position="19"/>
    </location>
</feature>
<dbReference type="Gene3D" id="2.40.480.10">
    <property type="entry name" value="Allene oxide cyclase-like"/>
    <property type="match status" value="1"/>
</dbReference>
<gene>
    <name evidence="5" type="ORF">SELMODRAFT_447432</name>
</gene>
<evidence type="ECO:0000256" key="2">
    <source>
        <dbReference type="ARBA" id="ARBA00011738"/>
    </source>
</evidence>
<sequence>MSCFKLLITLLLAATLTMAISHDDPKCCNKPRKLTLNFYFHIIQEQTNSSLIISIKPAAPNSTTLEFNYKMTEGPEYNSKQIGSFIGFQSVWRQTPDLLFITGTFYFTNGSHFEIQGPVNLQLPTRRLPVTGGVGFGGLPDDNNPAIINGIEIATPVQTYGLNIVEKVVTKLYIFTPPV</sequence>
<accession>D8SZF3</accession>
<protein>
    <recommendedName>
        <fullName evidence="4">Dirigent protein</fullName>
    </recommendedName>
</protein>
<evidence type="ECO:0000313" key="6">
    <source>
        <dbReference type="Proteomes" id="UP000001514"/>
    </source>
</evidence>
<keyword evidence="4" id="KW-0052">Apoplast</keyword>
<evidence type="ECO:0000256" key="3">
    <source>
        <dbReference type="ARBA" id="ARBA00022525"/>
    </source>
</evidence>
<dbReference type="PANTHER" id="PTHR21495">
    <property type="entry name" value="NUCLEOPORIN-RELATED"/>
    <property type="match status" value="1"/>
</dbReference>
<dbReference type="Proteomes" id="UP000001514">
    <property type="component" value="Unassembled WGS sequence"/>
</dbReference>
<comment type="subunit">
    <text evidence="2 4">Homodimer.</text>
</comment>
<dbReference type="EMBL" id="GL377655">
    <property type="protein sequence ID" value="EFJ10203.1"/>
    <property type="molecule type" value="Genomic_DNA"/>
</dbReference>
<dbReference type="AlphaFoldDB" id="D8SZF3"/>
<dbReference type="HOGENOM" id="CLU_1505931_0_0_1"/>
<keyword evidence="4" id="KW-0732">Signal</keyword>
<comment type="function">
    <text evidence="4">Dirigent proteins impart stereoselectivity on the phenoxy radical-coupling reaction, yielding optically active lignans from two molecules of coniferyl alcohol in the biosynthesis of lignans, flavonolignans, and alkaloids and thus plays a central role in plant secondary metabolism.</text>
</comment>
<dbReference type="Pfam" id="PF03018">
    <property type="entry name" value="Dirigent"/>
    <property type="match status" value="1"/>
</dbReference>
<dbReference type="InterPro" id="IPR004265">
    <property type="entry name" value="Dirigent"/>
</dbReference>
<evidence type="ECO:0000313" key="5">
    <source>
        <dbReference type="EMBL" id="EFJ10203.1"/>
    </source>
</evidence>
<name>D8SZF3_SELML</name>
<comment type="similarity">
    <text evidence="1 4">Belongs to the plant dirigent protein family.</text>
</comment>
<keyword evidence="6" id="KW-1185">Reference proteome</keyword>
<dbReference type="GO" id="GO:0048046">
    <property type="term" value="C:apoplast"/>
    <property type="evidence" value="ECO:0007669"/>
    <property type="project" value="UniProtKB-SubCell"/>
</dbReference>
<reference evidence="5 6" key="1">
    <citation type="journal article" date="2011" name="Science">
        <title>The Selaginella genome identifies genetic changes associated with the evolution of vascular plants.</title>
        <authorList>
            <person name="Banks J.A."/>
            <person name="Nishiyama T."/>
            <person name="Hasebe M."/>
            <person name="Bowman J.L."/>
            <person name="Gribskov M."/>
            <person name="dePamphilis C."/>
            <person name="Albert V.A."/>
            <person name="Aono N."/>
            <person name="Aoyama T."/>
            <person name="Ambrose B.A."/>
            <person name="Ashton N.W."/>
            <person name="Axtell M.J."/>
            <person name="Barker E."/>
            <person name="Barker M.S."/>
            <person name="Bennetzen J.L."/>
            <person name="Bonawitz N.D."/>
            <person name="Chapple C."/>
            <person name="Cheng C."/>
            <person name="Correa L.G."/>
            <person name="Dacre M."/>
            <person name="DeBarry J."/>
            <person name="Dreyer I."/>
            <person name="Elias M."/>
            <person name="Engstrom E.M."/>
            <person name="Estelle M."/>
            <person name="Feng L."/>
            <person name="Finet C."/>
            <person name="Floyd S.K."/>
            <person name="Frommer W.B."/>
            <person name="Fujita T."/>
            <person name="Gramzow L."/>
            <person name="Gutensohn M."/>
            <person name="Harholt J."/>
            <person name="Hattori M."/>
            <person name="Heyl A."/>
            <person name="Hirai T."/>
            <person name="Hiwatashi Y."/>
            <person name="Ishikawa M."/>
            <person name="Iwata M."/>
            <person name="Karol K.G."/>
            <person name="Koehler B."/>
            <person name="Kolukisaoglu U."/>
            <person name="Kubo M."/>
            <person name="Kurata T."/>
            <person name="Lalonde S."/>
            <person name="Li K."/>
            <person name="Li Y."/>
            <person name="Litt A."/>
            <person name="Lyons E."/>
            <person name="Manning G."/>
            <person name="Maruyama T."/>
            <person name="Michael T.P."/>
            <person name="Mikami K."/>
            <person name="Miyazaki S."/>
            <person name="Morinaga S."/>
            <person name="Murata T."/>
            <person name="Mueller-Roeber B."/>
            <person name="Nelson D.R."/>
            <person name="Obara M."/>
            <person name="Oguri Y."/>
            <person name="Olmstead R.G."/>
            <person name="Onodera N."/>
            <person name="Petersen B.L."/>
            <person name="Pils B."/>
            <person name="Prigge M."/>
            <person name="Rensing S.A."/>
            <person name="Riano-Pachon D.M."/>
            <person name="Roberts A.W."/>
            <person name="Sato Y."/>
            <person name="Scheller H.V."/>
            <person name="Schulz B."/>
            <person name="Schulz C."/>
            <person name="Shakirov E.V."/>
            <person name="Shibagaki N."/>
            <person name="Shinohara N."/>
            <person name="Shippen D.E."/>
            <person name="Soerensen I."/>
            <person name="Sotooka R."/>
            <person name="Sugimoto N."/>
            <person name="Sugita M."/>
            <person name="Sumikawa N."/>
            <person name="Tanurdzic M."/>
            <person name="Theissen G."/>
            <person name="Ulvskov P."/>
            <person name="Wakazuki S."/>
            <person name="Weng J.K."/>
            <person name="Willats W.W."/>
            <person name="Wipf D."/>
            <person name="Wolf P.G."/>
            <person name="Yang L."/>
            <person name="Zimmer A.D."/>
            <person name="Zhu Q."/>
            <person name="Mitros T."/>
            <person name="Hellsten U."/>
            <person name="Loque D."/>
            <person name="Otillar R."/>
            <person name="Salamov A."/>
            <person name="Schmutz J."/>
            <person name="Shapiro H."/>
            <person name="Lindquist E."/>
            <person name="Lucas S."/>
            <person name="Rokhsar D."/>
            <person name="Grigoriev I.V."/>
        </authorList>
    </citation>
    <scope>NUCLEOTIDE SEQUENCE [LARGE SCALE GENOMIC DNA]</scope>
</reference>